<dbReference type="InterPro" id="IPR017978">
    <property type="entry name" value="GPCR_3_C"/>
</dbReference>
<evidence type="ECO:0000259" key="13">
    <source>
        <dbReference type="PROSITE" id="PS50259"/>
    </source>
</evidence>
<sequence>FQFVVALFSAIKEINSNPYILPNISLIYPVHGNDDFYPCNIFPVIFVQSRNISFPNYMCEEQISTVAGLIGPMCVLSAKLKPLMKLFRWPQLSFAPFHPILSDREHFPNIYQMAPKDTSLPLAMVTLMLHFHWNWVGLLISDDEQGTQFLSELRAEMQGNRVCLAFVSIIPMDIKMYLGEAGIHDKYIMTSSSANVVIIYGEVNPTLTFSYALWTRFGSHKIWLSTSQWEYSTIKRDFNHDSLLGTFTFSHHHPEISGFKTFIQTVNLSNHPLSNSSAKWGWVGLNCSELCTNCKAWNNCSLSVSLELLMWHRFDMAMSDESYNLYNAVYAVAHSLHEMLLRHVDTQPVKYGKELKFEPWQFSSYLKKIQFTNPAGDPLSMNQEENSHVEYDIFSIWKFEESQGVKVKIGQFTPYFSHGQQLYLSEDAIMWIKGSSQIIHSVCSLSCAPGFRKSPQEGKAVCCFDCTPCPENEISNETDLDQCVKCPVDQYANTEQTRCLHKVVTFLAYDDPLGMTLACTSLFFSALTAVVLGVFVKHQDTPIVKANNRTLTYILLLSLIFSFLCSFFFIGRPNTATCILQQTAFAVVFTVAVSTVLAKTITVVLAFKVTAPGKRMRCFLVSGALNFIIPICTLIQLILCVIWLGTSPPFIDTDTHTEHGYIMIVCNTGSATAFYCVLGYLGSLAIVSFTVAFLARNLPDTFNEAKFLTFSMLVFCSVWVTFLPVHHSTRGKVMVAMEVLSILTSSAGLLVCIFAPKCFIILFRPERNSLQKFRHKAY</sequence>
<keyword evidence="8 12" id="KW-0472">Membrane</keyword>
<comment type="similarity">
    <text evidence="2">Belongs to the G-protein coupled receptor 3 family.</text>
</comment>
<evidence type="ECO:0000256" key="2">
    <source>
        <dbReference type="ARBA" id="ARBA00007242"/>
    </source>
</evidence>
<evidence type="ECO:0000256" key="6">
    <source>
        <dbReference type="ARBA" id="ARBA00022989"/>
    </source>
</evidence>
<keyword evidence="15" id="KW-1185">Reference proteome</keyword>
<feature type="transmembrane region" description="Helical" evidence="12">
    <location>
        <begin position="739"/>
        <end position="763"/>
    </location>
</feature>
<dbReference type="Pfam" id="PF07562">
    <property type="entry name" value="NCD3G"/>
    <property type="match status" value="1"/>
</dbReference>
<dbReference type="Gene3D" id="2.10.50.30">
    <property type="entry name" value="GPCR, family 3, nine cysteines domain"/>
    <property type="match status" value="1"/>
</dbReference>
<keyword evidence="10" id="KW-0325">Glycoprotein</keyword>
<dbReference type="GO" id="GO:0005886">
    <property type="term" value="C:plasma membrane"/>
    <property type="evidence" value="ECO:0007669"/>
    <property type="project" value="UniProtKB-SubCell"/>
</dbReference>
<reference evidence="14" key="2">
    <citation type="submission" date="2025-09" db="UniProtKB">
        <authorList>
            <consortium name="Ensembl"/>
        </authorList>
    </citation>
    <scope>IDENTIFICATION</scope>
</reference>
<dbReference type="Gene3D" id="3.40.50.2300">
    <property type="match status" value="2"/>
</dbReference>
<keyword evidence="4 12" id="KW-0812">Transmembrane</keyword>
<dbReference type="SUPFAM" id="SSF53822">
    <property type="entry name" value="Periplasmic binding protein-like I"/>
    <property type="match status" value="1"/>
</dbReference>
<dbReference type="Proteomes" id="UP000694385">
    <property type="component" value="Unassembled WGS sequence"/>
</dbReference>
<dbReference type="InterPro" id="IPR000337">
    <property type="entry name" value="GPCR_3"/>
</dbReference>
<dbReference type="PRINTS" id="PR00248">
    <property type="entry name" value="GPCRMGR"/>
</dbReference>
<dbReference type="PANTHER" id="PTHR24061:SF413">
    <property type="entry name" value="VOMERONASAL 2, RECEPTOR 66-RELATED"/>
    <property type="match status" value="1"/>
</dbReference>
<accession>A0A8C5KY01</accession>
<feature type="transmembrane region" description="Helical" evidence="12">
    <location>
        <begin position="672"/>
        <end position="695"/>
    </location>
</feature>
<evidence type="ECO:0000256" key="8">
    <source>
        <dbReference type="ARBA" id="ARBA00023136"/>
    </source>
</evidence>
<evidence type="ECO:0000256" key="3">
    <source>
        <dbReference type="ARBA" id="ARBA00022475"/>
    </source>
</evidence>
<dbReference type="InterPro" id="IPR011500">
    <property type="entry name" value="GPCR_3_9-Cys_dom"/>
</dbReference>
<evidence type="ECO:0000313" key="15">
    <source>
        <dbReference type="Proteomes" id="UP000694385"/>
    </source>
</evidence>
<evidence type="ECO:0000256" key="7">
    <source>
        <dbReference type="ARBA" id="ARBA00023040"/>
    </source>
</evidence>
<keyword evidence="7" id="KW-0297">G-protein coupled receptor</keyword>
<dbReference type="GO" id="GO:0004930">
    <property type="term" value="F:G protein-coupled receptor activity"/>
    <property type="evidence" value="ECO:0007669"/>
    <property type="project" value="UniProtKB-KW"/>
</dbReference>
<organism evidence="14 15">
    <name type="scientific">Jaculus jaculus</name>
    <name type="common">Lesser Egyptian jerboa</name>
    <dbReference type="NCBI Taxonomy" id="51337"/>
    <lineage>
        <taxon>Eukaryota</taxon>
        <taxon>Metazoa</taxon>
        <taxon>Chordata</taxon>
        <taxon>Craniata</taxon>
        <taxon>Vertebrata</taxon>
        <taxon>Euteleostomi</taxon>
        <taxon>Mammalia</taxon>
        <taxon>Eutheria</taxon>
        <taxon>Euarchontoglires</taxon>
        <taxon>Glires</taxon>
        <taxon>Rodentia</taxon>
        <taxon>Myomorpha</taxon>
        <taxon>Dipodoidea</taxon>
        <taxon>Dipodidae</taxon>
        <taxon>Dipodinae</taxon>
        <taxon>Jaculus</taxon>
    </lineage>
</organism>
<name>A0A8C5KY01_JACJA</name>
<gene>
    <name evidence="14" type="primary">LOC101614657</name>
</gene>
<evidence type="ECO:0000256" key="4">
    <source>
        <dbReference type="ARBA" id="ARBA00022692"/>
    </source>
</evidence>
<feature type="transmembrane region" description="Helical" evidence="12">
    <location>
        <begin position="619"/>
        <end position="644"/>
    </location>
</feature>
<evidence type="ECO:0000256" key="11">
    <source>
        <dbReference type="ARBA" id="ARBA00023224"/>
    </source>
</evidence>
<dbReference type="GeneTree" id="ENSGT00950000183069"/>
<keyword evidence="6 12" id="KW-1133">Transmembrane helix</keyword>
<evidence type="ECO:0000256" key="5">
    <source>
        <dbReference type="ARBA" id="ARBA00022729"/>
    </source>
</evidence>
<comment type="subcellular location">
    <subcellularLocation>
        <location evidence="1">Cell membrane</location>
        <topology evidence="1">Multi-pass membrane protein</topology>
    </subcellularLocation>
</comment>
<evidence type="ECO:0000256" key="12">
    <source>
        <dbReference type="SAM" id="Phobius"/>
    </source>
</evidence>
<keyword evidence="9" id="KW-0675">Receptor</keyword>
<dbReference type="InterPro" id="IPR000068">
    <property type="entry name" value="GPCR_3_Ca_sens_rcpt-rel"/>
</dbReference>
<proteinExistence type="inferred from homology"/>
<dbReference type="InterPro" id="IPR001828">
    <property type="entry name" value="ANF_lig-bd_rcpt"/>
</dbReference>
<feature type="domain" description="G-protein coupled receptors family 3 profile" evidence="13">
    <location>
        <begin position="513"/>
        <end position="777"/>
    </location>
</feature>
<dbReference type="InterPro" id="IPR028082">
    <property type="entry name" value="Peripla_BP_I"/>
</dbReference>
<keyword evidence="5" id="KW-0732">Signal</keyword>
<dbReference type="CDD" id="cd15283">
    <property type="entry name" value="7tmC_V2R_pheromone"/>
    <property type="match status" value="1"/>
</dbReference>
<dbReference type="FunFam" id="3.40.50.2300:FF:000024">
    <property type="entry name" value="Vomeronasal 2, receptor 73"/>
    <property type="match status" value="1"/>
</dbReference>
<dbReference type="Pfam" id="PF00003">
    <property type="entry name" value="7tm_3"/>
    <property type="match status" value="1"/>
</dbReference>
<dbReference type="InterPro" id="IPR004073">
    <property type="entry name" value="GPCR_3_vmron_rcpt_2"/>
</dbReference>
<dbReference type="CDD" id="cd06365">
    <property type="entry name" value="PBP1_pheromone_receptor"/>
    <property type="match status" value="1"/>
</dbReference>
<evidence type="ECO:0000313" key="14">
    <source>
        <dbReference type="Ensembl" id="ENSJJAP00000015747.1"/>
    </source>
</evidence>
<dbReference type="Pfam" id="PF01094">
    <property type="entry name" value="ANF_receptor"/>
    <property type="match status" value="1"/>
</dbReference>
<feature type="transmembrane region" description="Helical" evidence="12">
    <location>
        <begin position="583"/>
        <end position="607"/>
    </location>
</feature>
<feature type="transmembrane region" description="Helical" evidence="12">
    <location>
        <begin position="513"/>
        <end position="538"/>
    </location>
</feature>
<evidence type="ECO:0000256" key="1">
    <source>
        <dbReference type="ARBA" id="ARBA00004651"/>
    </source>
</evidence>
<feature type="transmembrane region" description="Helical" evidence="12">
    <location>
        <begin position="550"/>
        <end position="571"/>
    </location>
</feature>
<feature type="transmembrane region" description="Helical" evidence="12">
    <location>
        <begin position="707"/>
        <end position="727"/>
    </location>
</feature>
<dbReference type="AlphaFoldDB" id="A0A8C5KY01"/>
<evidence type="ECO:0000256" key="9">
    <source>
        <dbReference type="ARBA" id="ARBA00023170"/>
    </source>
</evidence>
<dbReference type="FunFam" id="2.10.50.30:FF:000002">
    <property type="entry name" value="Vomeronasal 2 receptor, h1"/>
    <property type="match status" value="1"/>
</dbReference>
<dbReference type="Ensembl" id="ENSJJAT00000022254.1">
    <property type="protein sequence ID" value="ENSJJAP00000015747.1"/>
    <property type="gene ID" value="ENSJJAG00000017820.1"/>
</dbReference>
<reference evidence="14" key="1">
    <citation type="submission" date="2025-08" db="UniProtKB">
        <authorList>
            <consortium name="Ensembl"/>
        </authorList>
    </citation>
    <scope>IDENTIFICATION</scope>
</reference>
<dbReference type="PANTHER" id="PTHR24061">
    <property type="entry name" value="CALCIUM-SENSING RECEPTOR-RELATED"/>
    <property type="match status" value="1"/>
</dbReference>
<dbReference type="PRINTS" id="PR01535">
    <property type="entry name" value="VOMERONASL2R"/>
</dbReference>
<keyword evidence="11" id="KW-0807">Transducer</keyword>
<dbReference type="InterPro" id="IPR038550">
    <property type="entry name" value="GPCR_3_9-Cys_sf"/>
</dbReference>
<dbReference type="PROSITE" id="PS50259">
    <property type="entry name" value="G_PROTEIN_RECEP_F3_4"/>
    <property type="match status" value="1"/>
</dbReference>
<protein>
    <submittedName>
        <fullName evidence="14">Vomeronasal type-2 receptor 116-like</fullName>
    </submittedName>
</protein>
<evidence type="ECO:0000256" key="10">
    <source>
        <dbReference type="ARBA" id="ARBA00023180"/>
    </source>
</evidence>
<keyword evidence="3" id="KW-1003">Cell membrane</keyword>